<feature type="compositionally biased region" description="Polar residues" evidence="1">
    <location>
        <begin position="1390"/>
        <end position="1413"/>
    </location>
</feature>
<dbReference type="PANTHER" id="PTHR37535">
    <property type="entry name" value="FLUG DOMAIN PROTEIN"/>
    <property type="match status" value="1"/>
</dbReference>
<feature type="compositionally biased region" description="Low complexity" evidence="1">
    <location>
        <begin position="1364"/>
        <end position="1389"/>
    </location>
</feature>
<dbReference type="PANTHER" id="PTHR37535:SF3">
    <property type="entry name" value="FLUG DOMAIN-CONTAINING PROTEIN"/>
    <property type="match status" value="1"/>
</dbReference>
<organism evidence="2 3">
    <name type="scientific">Tulasnella calospora MUT 4182</name>
    <dbReference type="NCBI Taxonomy" id="1051891"/>
    <lineage>
        <taxon>Eukaryota</taxon>
        <taxon>Fungi</taxon>
        <taxon>Dikarya</taxon>
        <taxon>Basidiomycota</taxon>
        <taxon>Agaricomycotina</taxon>
        <taxon>Agaricomycetes</taxon>
        <taxon>Cantharellales</taxon>
        <taxon>Tulasnellaceae</taxon>
        <taxon>Tulasnella</taxon>
    </lineage>
</organism>
<feature type="region of interest" description="Disordered" evidence="1">
    <location>
        <begin position="741"/>
        <end position="774"/>
    </location>
</feature>
<feature type="compositionally biased region" description="Low complexity" evidence="1">
    <location>
        <begin position="1414"/>
        <end position="1428"/>
    </location>
</feature>
<name>A0A0C3MGS9_9AGAM</name>
<keyword evidence="3" id="KW-1185">Reference proteome</keyword>
<feature type="region of interest" description="Disordered" evidence="1">
    <location>
        <begin position="1"/>
        <end position="87"/>
    </location>
</feature>
<feature type="compositionally biased region" description="Low complexity" evidence="1">
    <location>
        <begin position="1"/>
        <end position="20"/>
    </location>
</feature>
<sequence>MAFSYQSSYSKTKFSSYSHKSTPKLQPSALPLETPPEQSRGQSSGFSQLSVSHPPPAGNALHGLQDHRFPPPPVPVGGDFESDLRSPPRKRLDIKATPESQQRVASSNSLQAAHLTVPPAQSLEEPSQFDIIQGLWAATTFDHEREHGTRVAQSYANPERTVQDARSSRMNLPAREELEQRATANDRLHFRPLAAATLRSQAYMLSLFKLFLDRQGLTFYLIPGDHVVPPTYILKSFFETMIRSYRTAKGMVLRASTLISYCSALIGAIARLKEAYIPQEVSYQLHQYCSVLRADESLGISTVRKELPLMDKQDAQDQIQALASGDYWTTTSTGPRSNYERLALMTAIAIFYNTGHRPGALFRSNSIANTPGHKHGLCWGDIDIQRTAKDKLGWTFVGVLKFRAIKMHRFIDSDHVDNYFKLMGKPENLTGDALLHVIILGAYAGVWEGHDSIETIFASGANRLNVPGDVKEAERDLRVKAEWKDQPVFSRCDKEGRPTGEMWSVEYGTLLFQSLLDRMGYLVYFDGENKLTFYCFRKHWGSLLKKQTGLHDADRAHLMGHIQSDFRLAGIYDGIARAENQAVAFGEEEADPDKFATFRSARNHKQPLVPNTDSTPVVKQPVTASVITLKVAIPTAQHRSSKIKTVCPELEMVCKRRGELADYLGSQGCPLWLAFPKFFENQSVMDRLEMPDYLRTATADYYAANIAFKNFSRRKEKAKPRGLPLFIAEDGQAVDNGIGLPNQPTDIVIPPSETIPPTFDEEGNDPDAGSTSSPLETWTICQLYATLAKVAKDKPLAGGGVFYGSNVPFFADSMDGEDSESADDEDEHRNAEMLKDFNFKEDKDDDSDDQGDSGSGGEDGGGAEDQVSPEDVLERLREIANTEDPTSVYAQCTHQGFRFANDLPLFLAPTLTSPTASPDDVRQTRLLYARGLLNLPLTTPPVNTYTCSYPSCERLPPFKDVTKLDRHVHLRHVNPSIKARYKRHITGCPYCILWVIQNSDGLDGLPEELLAGPEIFSSIEVSKWEEILEEHDVWPRPRWKKAIFKSGQYRQLGVKRSVDDGGDSEDEDDGQGVHREADDDDDDNDNDNDNDWIVQDIDYETAKDDLKVEGGNTRRIVRLLTLSRNGRTLAQGHLHQLKGHDQFHNHIWKHFLAQNKTCAFGCKLGANCDSDRLLLHLEDKHGLRLEFGINMQVTRQCCGTRISSHTIADQHALGEHVPALQESHINPQQELVVGSNSFDGGRMCFYCVENSSLPPRIRYFAYVAHITKHVEDEGCLPDGKWSCFPSCSDGPFEDRDKLDEHMLIRHRIQIRTGLQLWLGKLVPKKEKQRLTDFAKKLGSELAGQNPNNASKPAARKATLPMLTRPLPNRAPSSSNSSNTVSSRSTPSTSKPIATSTTTSNQRGTSSSHHAGNASTRLLTSSNTTTSHLAPSTGKPNPDTTSGILPGTSSSHRARKDPALKESPGPEQKSSVQHAFTAAGTASSSKQKASKPSAARSTLDVLAQAHRQQQSSRGTVTAGVVRTTTTKTATRIAAASSSSGPTGSSKQQYGNS</sequence>
<feature type="compositionally biased region" description="Polar residues" evidence="1">
    <location>
        <begin position="36"/>
        <end position="51"/>
    </location>
</feature>
<protein>
    <submittedName>
        <fullName evidence="2">Uncharacterized protein</fullName>
    </submittedName>
</protein>
<dbReference type="HOGENOM" id="CLU_246366_0_0_1"/>
<feature type="compositionally biased region" description="Acidic residues" evidence="1">
    <location>
        <begin position="1060"/>
        <end position="1070"/>
    </location>
</feature>
<feature type="region of interest" description="Disordered" evidence="1">
    <location>
        <begin position="1363"/>
        <end position="1551"/>
    </location>
</feature>
<gene>
    <name evidence="2" type="ORF">M407DRAFT_211664</name>
</gene>
<feature type="region of interest" description="Disordered" evidence="1">
    <location>
        <begin position="834"/>
        <end position="869"/>
    </location>
</feature>
<dbReference type="EMBL" id="KN822952">
    <property type="protein sequence ID" value="KIO32892.1"/>
    <property type="molecule type" value="Genomic_DNA"/>
</dbReference>
<reference evidence="2 3" key="1">
    <citation type="submission" date="2014-04" db="EMBL/GenBank/DDBJ databases">
        <authorList>
            <consortium name="DOE Joint Genome Institute"/>
            <person name="Kuo A."/>
            <person name="Girlanda M."/>
            <person name="Perotto S."/>
            <person name="Kohler A."/>
            <person name="Nagy L.G."/>
            <person name="Floudas D."/>
            <person name="Copeland A."/>
            <person name="Barry K.W."/>
            <person name="Cichocki N."/>
            <person name="Veneault-Fourrey C."/>
            <person name="LaButti K."/>
            <person name="Lindquist E.A."/>
            <person name="Lipzen A."/>
            <person name="Lundell T."/>
            <person name="Morin E."/>
            <person name="Murat C."/>
            <person name="Sun H."/>
            <person name="Tunlid A."/>
            <person name="Henrissat B."/>
            <person name="Grigoriev I.V."/>
            <person name="Hibbett D.S."/>
            <person name="Martin F."/>
            <person name="Nordberg H.P."/>
            <person name="Cantor M.N."/>
            <person name="Hua S.X."/>
        </authorList>
    </citation>
    <scope>NUCLEOTIDE SEQUENCE [LARGE SCALE GENOMIC DNA]</scope>
    <source>
        <strain evidence="2 3">MUT 4182</strain>
    </source>
</reference>
<feature type="compositionally biased region" description="Low complexity" evidence="1">
    <location>
        <begin position="1511"/>
        <end position="1544"/>
    </location>
</feature>
<evidence type="ECO:0000313" key="2">
    <source>
        <dbReference type="EMBL" id="KIO32892.1"/>
    </source>
</evidence>
<feature type="compositionally biased region" description="Low complexity" evidence="1">
    <location>
        <begin position="1477"/>
        <end position="1496"/>
    </location>
</feature>
<feature type="region of interest" description="Disordered" evidence="1">
    <location>
        <begin position="147"/>
        <end position="170"/>
    </location>
</feature>
<feature type="compositionally biased region" description="Polar residues" evidence="1">
    <location>
        <begin position="1433"/>
        <end position="1450"/>
    </location>
</feature>
<proteinExistence type="predicted"/>
<evidence type="ECO:0000313" key="3">
    <source>
        <dbReference type="Proteomes" id="UP000054248"/>
    </source>
</evidence>
<dbReference type="STRING" id="1051891.A0A0C3MGS9"/>
<evidence type="ECO:0000256" key="1">
    <source>
        <dbReference type="SAM" id="MobiDB-lite"/>
    </source>
</evidence>
<reference evidence="3" key="2">
    <citation type="submission" date="2015-01" db="EMBL/GenBank/DDBJ databases">
        <title>Evolutionary Origins and Diversification of the Mycorrhizal Mutualists.</title>
        <authorList>
            <consortium name="DOE Joint Genome Institute"/>
            <consortium name="Mycorrhizal Genomics Consortium"/>
            <person name="Kohler A."/>
            <person name="Kuo A."/>
            <person name="Nagy L.G."/>
            <person name="Floudas D."/>
            <person name="Copeland A."/>
            <person name="Barry K.W."/>
            <person name="Cichocki N."/>
            <person name="Veneault-Fourrey C."/>
            <person name="LaButti K."/>
            <person name="Lindquist E.A."/>
            <person name="Lipzen A."/>
            <person name="Lundell T."/>
            <person name="Morin E."/>
            <person name="Murat C."/>
            <person name="Riley R."/>
            <person name="Ohm R."/>
            <person name="Sun H."/>
            <person name="Tunlid A."/>
            <person name="Henrissat B."/>
            <person name="Grigoriev I.V."/>
            <person name="Hibbett D.S."/>
            <person name="Martin F."/>
        </authorList>
    </citation>
    <scope>NUCLEOTIDE SEQUENCE [LARGE SCALE GENOMIC DNA]</scope>
    <source>
        <strain evidence="3">MUT 4182</strain>
    </source>
</reference>
<accession>A0A0C3MGS9</accession>
<dbReference type="Proteomes" id="UP000054248">
    <property type="component" value="Unassembled WGS sequence"/>
</dbReference>
<dbReference type="OrthoDB" id="3271023at2759"/>
<feature type="compositionally biased region" description="Acidic residues" evidence="1">
    <location>
        <begin position="1078"/>
        <end position="1090"/>
    </location>
</feature>
<feature type="region of interest" description="Disordered" evidence="1">
    <location>
        <begin position="1055"/>
        <end position="1091"/>
    </location>
</feature>